<feature type="transmembrane region" description="Helical" evidence="7">
    <location>
        <begin position="112"/>
        <end position="132"/>
    </location>
</feature>
<evidence type="ECO:0000256" key="7">
    <source>
        <dbReference type="RuleBase" id="RU363032"/>
    </source>
</evidence>
<dbReference type="Proteomes" id="UP001596989">
    <property type="component" value="Unassembled WGS sequence"/>
</dbReference>
<reference evidence="10" key="1">
    <citation type="journal article" date="2019" name="Int. J. Syst. Evol. Microbiol.">
        <title>The Global Catalogue of Microorganisms (GCM) 10K type strain sequencing project: providing services to taxonomists for standard genome sequencing and annotation.</title>
        <authorList>
            <consortium name="The Broad Institute Genomics Platform"/>
            <consortium name="The Broad Institute Genome Sequencing Center for Infectious Disease"/>
            <person name="Wu L."/>
            <person name="Ma J."/>
        </authorList>
    </citation>
    <scope>NUCLEOTIDE SEQUENCE [LARGE SCALE GENOMIC DNA]</scope>
    <source>
        <strain evidence="10">CCUG 59129</strain>
    </source>
</reference>
<evidence type="ECO:0000256" key="5">
    <source>
        <dbReference type="ARBA" id="ARBA00022989"/>
    </source>
</evidence>
<keyword evidence="4 7" id="KW-0812">Transmembrane</keyword>
<accession>A0ABW3HTB9</accession>
<keyword evidence="3" id="KW-1003">Cell membrane</keyword>
<evidence type="ECO:0000256" key="2">
    <source>
        <dbReference type="ARBA" id="ARBA00022448"/>
    </source>
</evidence>
<dbReference type="Gene3D" id="1.10.3720.10">
    <property type="entry name" value="MetI-like"/>
    <property type="match status" value="1"/>
</dbReference>
<dbReference type="CDD" id="cd06261">
    <property type="entry name" value="TM_PBP2"/>
    <property type="match status" value="1"/>
</dbReference>
<comment type="caution">
    <text evidence="9">The sequence shown here is derived from an EMBL/GenBank/DDBJ whole genome shotgun (WGS) entry which is preliminary data.</text>
</comment>
<keyword evidence="2 7" id="KW-0813">Transport</keyword>
<sequence length="295" mass="33791">MNKKYISADRYFDWMNYALLSVIVVIILYPLYFIIIASVSDPTYVNSGALSFWPKGFMISGYERVFAYTQVWIGYRNTVFYTIVGTILNVFLTMGIAYTLSRKRFYGKRLLTFYLLVPMFFSGGLIPTFLLVKSLGLYNSWLAVILVNAVSIFNVIIARTFIQGSIPEELYEAAQIDGCNHFTYFFRIILPLSGSILAVLFLYYGVEHWNDFFTSLVYLNDSNLFSLQLVLRGILIQSTVQADLVTGTEDLVRQQNEIEQMKYALIIITTIPLLVVYPFVQRFFVKGVMIGSVKA</sequence>
<comment type="subcellular location">
    <subcellularLocation>
        <location evidence="1 7">Cell membrane</location>
        <topology evidence="1 7">Multi-pass membrane protein</topology>
    </subcellularLocation>
</comment>
<name>A0ABW3HTB9_9BACL</name>
<dbReference type="PANTHER" id="PTHR43744:SF9">
    <property type="entry name" value="POLYGALACTURONAN_RHAMNOGALACTURONAN TRANSPORT SYSTEM PERMEASE PROTEIN YTCP"/>
    <property type="match status" value="1"/>
</dbReference>
<feature type="transmembrane region" description="Helical" evidence="7">
    <location>
        <begin position="138"/>
        <end position="162"/>
    </location>
</feature>
<feature type="transmembrane region" description="Helical" evidence="7">
    <location>
        <begin position="182"/>
        <end position="206"/>
    </location>
</feature>
<dbReference type="PANTHER" id="PTHR43744">
    <property type="entry name" value="ABC TRANSPORTER PERMEASE PROTEIN MG189-RELATED-RELATED"/>
    <property type="match status" value="1"/>
</dbReference>
<evidence type="ECO:0000256" key="1">
    <source>
        <dbReference type="ARBA" id="ARBA00004651"/>
    </source>
</evidence>
<feature type="transmembrane region" description="Helical" evidence="7">
    <location>
        <begin position="12"/>
        <end position="35"/>
    </location>
</feature>
<dbReference type="EMBL" id="JBHTJZ010000024">
    <property type="protein sequence ID" value="MFD0960730.1"/>
    <property type="molecule type" value="Genomic_DNA"/>
</dbReference>
<evidence type="ECO:0000259" key="8">
    <source>
        <dbReference type="PROSITE" id="PS50928"/>
    </source>
</evidence>
<evidence type="ECO:0000256" key="6">
    <source>
        <dbReference type="ARBA" id="ARBA00023136"/>
    </source>
</evidence>
<gene>
    <name evidence="9" type="ORF">ACFQ2I_15175</name>
</gene>
<evidence type="ECO:0000256" key="3">
    <source>
        <dbReference type="ARBA" id="ARBA00022475"/>
    </source>
</evidence>
<dbReference type="Pfam" id="PF00528">
    <property type="entry name" value="BPD_transp_1"/>
    <property type="match status" value="1"/>
</dbReference>
<dbReference type="RefSeq" id="WP_377565415.1">
    <property type="nucleotide sequence ID" value="NZ_JBHTJZ010000024.1"/>
</dbReference>
<organism evidence="9 10">
    <name type="scientific">Paenibacillus chungangensis</name>
    <dbReference type="NCBI Taxonomy" id="696535"/>
    <lineage>
        <taxon>Bacteria</taxon>
        <taxon>Bacillati</taxon>
        <taxon>Bacillota</taxon>
        <taxon>Bacilli</taxon>
        <taxon>Bacillales</taxon>
        <taxon>Paenibacillaceae</taxon>
        <taxon>Paenibacillus</taxon>
    </lineage>
</organism>
<dbReference type="InterPro" id="IPR035906">
    <property type="entry name" value="MetI-like_sf"/>
</dbReference>
<protein>
    <submittedName>
        <fullName evidence="9">Carbohydrate ABC transporter permease</fullName>
    </submittedName>
</protein>
<dbReference type="PROSITE" id="PS50928">
    <property type="entry name" value="ABC_TM1"/>
    <property type="match status" value="1"/>
</dbReference>
<dbReference type="SUPFAM" id="SSF161098">
    <property type="entry name" value="MetI-like"/>
    <property type="match status" value="1"/>
</dbReference>
<keyword evidence="10" id="KW-1185">Reference proteome</keyword>
<proteinExistence type="inferred from homology"/>
<feature type="transmembrane region" description="Helical" evidence="7">
    <location>
        <begin position="263"/>
        <end position="280"/>
    </location>
</feature>
<evidence type="ECO:0000256" key="4">
    <source>
        <dbReference type="ARBA" id="ARBA00022692"/>
    </source>
</evidence>
<feature type="transmembrane region" description="Helical" evidence="7">
    <location>
        <begin position="79"/>
        <end position="100"/>
    </location>
</feature>
<feature type="domain" description="ABC transmembrane type-1" evidence="8">
    <location>
        <begin position="75"/>
        <end position="280"/>
    </location>
</feature>
<keyword evidence="6 7" id="KW-0472">Membrane</keyword>
<evidence type="ECO:0000313" key="9">
    <source>
        <dbReference type="EMBL" id="MFD0960730.1"/>
    </source>
</evidence>
<evidence type="ECO:0000313" key="10">
    <source>
        <dbReference type="Proteomes" id="UP001596989"/>
    </source>
</evidence>
<comment type="similarity">
    <text evidence="7">Belongs to the binding-protein-dependent transport system permease family.</text>
</comment>
<dbReference type="InterPro" id="IPR000515">
    <property type="entry name" value="MetI-like"/>
</dbReference>
<keyword evidence="5 7" id="KW-1133">Transmembrane helix</keyword>